<name>A0A2G4U1P5_YERBE</name>
<feature type="chain" id="PRO_5013639916" evidence="1">
    <location>
        <begin position="25"/>
        <end position="118"/>
    </location>
</feature>
<gene>
    <name evidence="2" type="ORF">CS533_12530</name>
</gene>
<feature type="signal peptide" evidence="1">
    <location>
        <begin position="1"/>
        <end position="24"/>
    </location>
</feature>
<evidence type="ECO:0000256" key="1">
    <source>
        <dbReference type="SAM" id="SignalP"/>
    </source>
</evidence>
<dbReference type="AlphaFoldDB" id="A0A2G4U1P5"/>
<dbReference type="Pfam" id="PF10709">
    <property type="entry name" value="DUF2511"/>
    <property type="match status" value="1"/>
</dbReference>
<dbReference type="EMBL" id="PEHN01000011">
    <property type="protein sequence ID" value="PHZ27233.1"/>
    <property type="molecule type" value="Genomic_DNA"/>
</dbReference>
<reference evidence="2 3" key="1">
    <citation type="submission" date="2017-10" db="EMBL/GenBank/DDBJ databases">
        <authorList>
            <person name="Banno H."/>
            <person name="Chua N.-H."/>
        </authorList>
    </citation>
    <scope>NUCLEOTIDE SEQUENCE [LARGE SCALE GENOMIC DNA]</scope>
    <source>
        <strain evidence="2 3">SCPM-O-B-7607</strain>
    </source>
</reference>
<organism evidence="2 3">
    <name type="scientific">Yersinia bercovieri</name>
    <dbReference type="NCBI Taxonomy" id="634"/>
    <lineage>
        <taxon>Bacteria</taxon>
        <taxon>Pseudomonadati</taxon>
        <taxon>Pseudomonadota</taxon>
        <taxon>Gammaproteobacteria</taxon>
        <taxon>Enterobacterales</taxon>
        <taxon>Yersiniaceae</taxon>
        <taxon>Yersinia</taxon>
    </lineage>
</organism>
<evidence type="ECO:0000313" key="3">
    <source>
        <dbReference type="Proteomes" id="UP000229378"/>
    </source>
</evidence>
<comment type="caution">
    <text evidence="2">The sequence shown here is derived from an EMBL/GenBank/DDBJ whole genome shotgun (WGS) entry which is preliminary data.</text>
</comment>
<dbReference type="Proteomes" id="UP000229378">
    <property type="component" value="Unassembled WGS sequence"/>
</dbReference>
<dbReference type="InterPro" id="IPR019648">
    <property type="entry name" value="YebY"/>
</dbReference>
<proteinExistence type="predicted"/>
<sequence>MRIIKMKGFVLTLSLLMLSVNAMAAGKIITVSKFEFGKQWAFTREEVMLECRTGNALFVINPSTLAQYPLNDIATEQMRSGHVLAKPLDVLLLDDDANPGHKMSLEPFQQRAMTLCQK</sequence>
<protein>
    <submittedName>
        <fullName evidence="2">DUF2511 domain-containing protein</fullName>
    </submittedName>
</protein>
<keyword evidence="1" id="KW-0732">Signal</keyword>
<accession>A0A2G4U1P5</accession>
<evidence type="ECO:0000313" key="2">
    <source>
        <dbReference type="EMBL" id="PHZ27233.1"/>
    </source>
</evidence>